<dbReference type="RefSeq" id="WP_014254620.1">
    <property type="nucleotide sequence ID" value="NC_016627.1"/>
</dbReference>
<evidence type="ECO:0000313" key="1">
    <source>
        <dbReference type="EMBL" id="AEV68006.1"/>
    </source>
</evidence>
<protein>
    <submittedName>
        <fullName evidence="1">HAD phosphatase subfamily IIIA</fullName>
    </submittedName>
</protein>
<dbReference type="Proteomes" id="UP000005435">
    <property type="component" value="Chromosome"/>
</dbReference>
<dbReference type="KEGG" id="ccl:Clocl_1355"/>
<dbReference type="NCBIfam" id="TIGR01662">
    <property type="entry name" value="HAD-SF-IIIA"/>
    <property type="match status" value="1"/>
</dbReference>
<dbReference type="InterPro" id="IPR036412">
    <property type="entry name" value="HAD-like_sf"/>
</dbReference>
<dbReference type="Gene3D" id="3.40.50.1000">
    <property type="entry name" value="HAD superfamily/HAD-like"/>
    <property type="match status" value="1"/>
</dbReference>
<dbReference type="InterPro" id="IPR027706">
    <property type="entry name" value="PGP_Pase"/>
</dbReference>
<dbReference type="Pfam" id="PF09419">
    <property type="entry name" value="PGP_phosphatase"/>
    <property type="match status" value="1"/>
</dbReference>
<reference evidence="2" key="1">
    <citation type="submission" date="2011-12" db="EMBL/GenBank/DDBJ databases">
        <title>Complete sequence of Clostridium clariflavum DSM 19732.</title>
        <authorList>
            <consortium name="US DOE Joint Genome Institute"/>
            <person name="Lucas S."/>
            <person name="Han J."/>
            <person name="Lapidus A."/>
            <person name="Cheng J.-F."/>
            <person name="Goodwin L."/>
            <person name="Pitluck S."/>
            <person name="Peters L."/>
            <person name="Teshima H."/>
            <person name="Detter J.C."/>
            <person name="Han C."/>
            <person name="Tapia R."/>
            <person name="Land M."/>
            <person name="Hauser L."/>
            <person name="Kyrpides N."/>
            <person name="Ivanova N."/>
            <person name="Pagani I."/>
            <person name="Kitzmiller T."/>
            <person name="Lynd L."/>
            <person name="Izquierdo J."/>
            <person name="Woyke T."/>
        </authorList>
    </citation>
    <scope>NUCLEOTIDE SEQUENCE [LARGE SCALE GENOMIC DNA]</scope>
    <source>
        <strain evidence="2">DSM 19732 / NBRC 101661 / EBR45</strain>
    </source>
</reference>
<dbReference type="HOGENOM" id="CLU_056221_4_0_9"/>
<dbReference type="InterPro" id="IPR006549">
    <property type="entry name" value="HAD-SF_hydro_IIIA"/>
</dbReference>
<accession>G8M0G1</accession>
<dbReference type="STRING" id="720554.Clocl_1355"/>
<dbReference type="SUPFAM" id="SSF56784">
    <property type="entry name" value="HAD-like"/>
    <property type="match status" value="1"/>
</dbReference>
<dbReference type="OrthoDB" id="9787572at2"/>
<dbReference type="PANTHER" id="PTHR19288:SF25">
    <property type="entry name" value="PHOSPHATIDYLGLYCEROPHOSPHATASE GEP4, MITOCHONDRIAL"/>
    <property type="match status" value="1"/>
</dbReference>
<name>G8M0G1_ACECE</name>
<dbReference type="InterPro" id="IPR023214">
    <property type="entry name" value="HAD_sf"/>
</dbReference>
<evidence type="ECO:0000313" key="2">
    <source>
        <dbReference type="Proteomes" id="UP000005435"/>
    </source>
</evidence>
<reference evidence="1 2" key="2">
    <citation type="journal article" date="2012" name="Stand. Genomic Sci.">
        <title>Complete Genome Sequence of Clostridium clariflavum DSM 19732.</title>
        <authorList>
            <person name="Izquierdo J.A."/>
            <person name="Goodwin L."/>
            <person name="Davenport K.W."/>
            <person name="Teshima H."/>
            <person name="Bruce D."/>
            <person name="Detter C."/>
            <person name="Tapia R."/>
            <person name="Han S."/>
            <person name="Land M."/>
            <person name="Hauser L."/>
            <person name="Jeffries C.D."/>
            <person name="Han J."/>
            <person name="Pitluck S."/>
            <person name="Nolan M."/>
            <person name="Chen A."/>
            <person name="Huntemann M."/>
            <person name="Mavromatis K."/>
            <person name="Mikhailova N."/>
            <person name="Liolios K."/>
            <person name="Woyke T."/>
            <person name="Lynd L.R."/>
        </authorList>
    </citation>
    <scope>NUCLEOTIDE SEQUENCE [LARGE SCALE GENOMIC DNA]</scope>
    <source>
        <strain evidence="2">DSM 19732 / NBRC 101661 / EBR45</strain>
    </source>
</reference>
<dbReference type="InterPro" id="IPR010021">
    <property type="entry name" value="PGPP1/Gep4"/>
</dbReference>
<organism evidence="1 2">
    <name type="scientific">Acetivibrio clariflavus (strain DSM 19732 / NBRC 101661 / EBR45)</name>
    <name type="common">Clostridium clariflavum</name>
    <dbReference type="NCBI Taxonomy" id="720554"/>
    <lineage>
        <taxon>Bacteria</taxon>
        <taxon>Bacillati</taxon>
        <taxon>Bacillota</taxon>
        <taxon>Clostridia</taxon>
        <taxon>Eubacteriales</taxon>
        <taxon>Oscillospiraceae</taxon>
        <taxon>Acetivibrio</taxon>
    </lineage>
</organism>
<dbReference type="NCBIfam" id="TIGR01549">
    <property type="entry name" value="HAD-SF-IA-v1"/>
    <property type="match status" value="1"/>
</dbReference>
<dbReference type="GO" id="GO:0005737">
    <property type="term" value="C:cytoplasm"/>
    <property type="evidence" value="ECO:0007669"/>
    <property type="project" value="TreeGrafter"/>
</dbReference>
<proteinExistence type="predicted"/>
<gene>
    <name evidence="1" type="ordered locus">Clocl_1355</name>
</gene>
<dbReference type="CDD" id="cd16416">
    <property type="entry name" value="HAD_BsYqeG-like"/>
    <property type="match status" value="1"/>
</dbReference>
<dbReference type="NCBIfam" id="TIGR01668">
    <property type="entry name" value="YqeG_hyp_ppase"/>
    <property type="match status" value="1"/>
</dbReference>
<sequence length="172" mass="19791">MIEIFYPKHKVDKVQDIELSMLKNKGIKGLILDIDNTLVPEHVAEPDENVIKWIERVNEAGFKVCIVSNASQKRVIKFNEKLKVHAIHKASKPSKKAFLKAAELMGIEAEETAVIGDQIFTDIFGGNRLNMFTILVTPIDKKEVFYVKIKRIAEKYVLSKYEKYLMEQKNKI</sequence>
<dbReference type="EMBL" id="CP003065">
    <property type="protein sequence ID" value="AEV68006.1"/>
    <property type="molecule type" value="Genomic_DNA"/>
</dbReference>
<dbReference type="GO" id="GO:0008962">
    <property type="term" value="F:phosphatidylglycerophosphatase activity"/>
    <property type="evidence" value="ECO:0007669"/>
    <property type="project" value="InterPro"/>
</dbReference>
<dbReference type="AlphaFoldDB" id="G8M0G1"/>
<keyword evidence="2" id="KW-1185">Reference proteome</keyword>
<dbReference type="eggNOG" id="COG2179">
    <property type="taxonomic scope" value="Bacteria"/>
</dbReference>
<dbReference type="InterPro" id="IPR006439">
    <property type="entry name" value="HAD-SF_hydro_IA"/>
</dbReference>
<dbReference type="PANTHER" id="PTHR19288">
    <property type="entry name" value="4-NITROPHENYLPHOSPHATASE-RELATED"/>
    <property type="match status" value="1"/>
</dbReference>